<dbReference type="PANTHER" id="PTHR38471:SF2">
    <property type="entry name" value="FOUR HELIX BUNDLE PROTEIN"/>
    <property type="match status" value="1"/>
</dbReference>
<protein>
    <submittedName>
        <fullName evidence="1">Four helix bundle protein</fullName>
    </submittedName>
</protein>
<dbReference type="SUPFAM" id="SSF158446">
    <property type="entry name" value="IVS-encoded protein-like"/>
    <property type="match status" value="1"/>
</dbReference>
<evidence type="ECO:0000313" key="1">
    <source>
        <dbReference type="EMBL" id="MFD2157475.1"/>
    </source>
</evidence>
<reference evidence="2" key="1">
    <citation type="journal article" date="2019" name="Int. J. Syst. Evol. Microbiol.">
        <title>The Global Catalogue of Microorganisms (GCM) 10K type strain sequencing project: providing services to taxonomists for standard genome sequencing and annotation.</title>
        <authorList>
            <consortium name="The Broad Institute Genomics Platform"/>
            <consortium name="The Broad Institute Genome Sequencing Center for Infectious Disease"/>
            <person name="Wu L."/>
            <person name="Ma J."/>
        </authorList>
    </citation>
    <scope>NUCLEOTIDE SEQUENCE [LARGE SCALE GENOMIC DNA]</scope>
    <source>
        <strain evidence="2">CCUG 57942</strain>
    </source>
</reference>
<dbReference type="EMBL" id="JBHUJB010000005">
    <property type="protein sequence ID" value="MFD2157475.1"/>
    <property type="molecule type" value="Genomic_DNA"/>
</dbReference>
<dbReference type="RefSeq" id="WP_377091161.1">
    <property type="nucleotide sequence ID" value="NZ_JBHSJL010000014.1"/>
</dbReference>
<dbReference type="NCBIfam" id="TIGR02436">
    <property type="entry name" value="four helix bundle protein"/>
    <property type="match status" value="1"/>
</dbReference>
<organism evidence="1 2">
    <name type="scientific">Rubritalea tangerina</name>
    <dbReference type="NCBI Taxonomy" id="430798"/>
    <lineage>
        <taxon>Bacteria</taxon>
        <taxon>Pseudomonadati</taxon>
        <taxon>Verrucomicrobiota</taxon>
        <taxon>Verrucomicrobiia</taxon>
        <taxon>Verrucomicrobiales</taxon>
        <taxon>Rubritaleaceae</taxon>
        <taxon>Rubritalea</taxon>
    </lineage>
</organism>
<dbReference type="PIRSF" id="PIRSF035652">
    <property type="entry name" value="CHP02436"/>
    <property type="match status" value="1"/>
</dbReference>
<dbReference type="Proteomes" id="UP001597389">
    <property type="component" value="Unassembled WGS sequence"/>
</dbReference>
<comment type="caution">
    <text evidence="1">The sequence shown here is derived from an EMBL/GenBank/DDBJ whole genome shotgun (WGS) entry which is preliminary data.</text>
</comment>
<dbReference type="InterPro" id="IPR036583">
    <property type="entry name" value="23S_rRNA_IVS_sf"/>
</dbReference>
<name>A0ABW4Z6E2_9BACT</name>
<evidence type="ECO:0000313" key="2">
    <source>
        <dbReference type="Proteomes" id="UP001597389"/>
    </source>
</evidence>
<dbReference type="Gene3D" id="1.20.1440.60">
    <property type="entry name" value="23S rRNA-intervening sequence"/>
    <property type="match status" value="1"/>
</dbReference>
<dbReference type="Pfam" id="PF05635">
    <property type="entry name" value="23S_rRNA_IVP"/>
    <property type="match status" value="1"/>
</dbReference>
<proteinExistence type="predicted"/>
<dbReference type="PANTHER" id="PTHR38471">
    <property type="entry name" value="FOUR HELIX BUNDLE PROTEIN"/>
    <property type="match status" value="1"/>
</dbReference>
<accession>A0ABW4Z6E2</accession>
<gene>
    <name evidence="1" type="ORF">ACFSW8_01025</name>
</gene>
<keyword evidence="2" id="KW-1185">Reference proteome</keyword>
<dbReference type="InterPro" id="IPR012657">
    <property type="entry name" value="23S_rRNA-intervening_sequence"/>
</dbReference>
<sequence>MKKLEDRTYEFALRVIKLTKALPNDRETNHIANQLFRSATSVAANYRASRRGKSKKDFIAKLGIVLEEADESHFWLTLIIDTNLLPQEKVAPLQQEASELTAIFTTSLNTAKGNP</sequence>